<keyword evidence="3" id="KW-1185">Reference proteome</keyword>
<name>A0A9W9CXD8_9PEZI</name>
<dbReference type="AlphaFoldDB" id="A0A9W9CXD8"/>
<proteinExistence type="predicted"/>
<accession>A0A9W9CXD8</accession>
<organism evidence="2 3">
    <name type="scientific">Gnomoniopsis smithogilvyi</name>
    <dbReference type="NCBI Taxonomy" id="1191159"/>
    <lineage>
        <taxon>Eukaryota</taxon>
        <taxon>Fungi</taxon>
        <taxon>Dikarya</taxon>
        <taxon>Ascomycota</taxon>
        <taxon>Pezizomycotina</taxon>
        <taxon>Sordariomycetes</taxon>
        <taxon>Sordariomycetidae</taxon>
        <taxon>Diaporthales</taxon>
        <taxon>Gnomoniaceae</taxon>
        <taxon>Gnomoniopsis</taxon>
    </lineage>
</organism>
<protein>
    <submittedName>
        <fullName evidence="2">Uncharacterized protein</fullName>
    </submittedName>
</protein>
<feature type="chain" id="PRO_5040976458" evidence="1">
    <location>
        <begin position="27"/>
        <end position="99"/>
    </location>
</feature>
<keyword evidence="1" id="KW-0732">Signal</keyword>
<feature type="signal peptide" evidence="1">
    <location>
        <begin position="1"/>
        <end position="26"/>
    </location>
</feature>
<gene>
    <name evidence="2" type="ORF">N0V93_005709</name>
</gene>
<reference evidence="2" key="1">
    <citation type="submission" date="2022-10" db="EMBL/GenBank/DDBJ databases">
        <title>Tapping the CABI collections for fungal endophytes: first genome assemblies for Collariella, Neodidymelliopsis, Ascochyta clinopodiicola, Didymella pomorum, Didymosphaeria variabile, Neocosmospora piperis and Neocucurbitaria cava.</title>
        <authorList>
            <person name="Hill R."/>
        </authorList>
    </citation>
    <scope>NUCLEOTIDE SEQUENCE</scope>
    <source>
        <strain evidence="2">IMI 355082</strain>
    </source>
</reference>
<sequence length="99" mass="10045">MKTSRLSLVATFAFSTLVASSPTARANTCLVKCPADNVCIADPKPRCAVPDGACGGFAGLECTNPADVCVDDPRDDCDPLQGGADCIGVCVAAPKGGRR</sequence>
<evidence type="ECO:0000256" key="1">
    <source>
        <dbReference type="SAM" id="SignalP"/>
    </source>
</evidence>
<comment type="caution">
    <text evidence="2">The sequence shown here is derived from an EMBL/GenBank/DDBJ whole genome shotgun (WGS) entry which is preliminary data.</text>
</comment>
<dbReference type="OrthoDB" id="3799394at2759"/>
<dbReference type="Proteomes" id="UP001140453">
    <property type="component" value="Unassembled WGS sequence"/>
</dbReference>
<evidence type="ECO:0000313" key="2">
    <source>
        <dbReference type="EMBL" id="KAJ4392088.1"/>
    </source>
</evidence>
<evidence type="ECO:0000313" key="3">
    <source>
        <dbReference type="Proteomes" id="UP001140453"/>
    </source>
</evidence>
<dbReference type="EMBL" id="JAPEVB010000003">
    <property type="protein sequence ID" value="KAJ4392088.1"/>
    <property type="molecule type" value="Genomic_DNA"/>
</dbReference>